<feature type="compositionally biased region" description="Polar residues" evidence="1">
    <location>
        <begin position="222"/>
        <end position="237"/>
    </location>
</feature>
<evidence type="ECO:0000256" key="2">
    <source>
        <dbReference type="SAM" id="Phobius"/>
    </source>
</evidence>
<keyword evidence="5" id="KW-1185">Reference proteome</keyword>
<feature type="transmembrane region" description="Helical" evidence="2">
    <location>
        <begin position="31"/>
        <end position="53"/>
    </location>
</feature>
<keyword evidence="2" id="KW-1133">Transmembrane helix</keyword>
<gene>
    <name evidence="4" type="ORF">DXX99_08480</name>
</gene>
<dbReference type="SUPFAM" id="SSF54523">
    <property type="entry name" value="Pili subunits"/>
    <property type="match status" value="1"/>
</dbReference>
<dbReference type="Proteomes" id="UP000256329">
    <property type="component" value="Unassembled WGS sequence"/>
</dbReference>
<dbReference type="RefSeq" id="WP_115793063.1">
    <property type="nucleotide sequence ID" value="NZ_QSLN01000013.1"/>
</dbReference>
<dbReference type="EMBL" id="QSLN01000013">
    <property type="protein sequence ID" value="RDV82075.1"/>
    <property type="molecule type" value="Genomic_DNA"/>
</dbReference>
<keyword evidence="2" id="KW-0472">Membrane</keyword>
<accession>A0A3D8P3Y0</accession>
<feature type="domain" description="Type II secretion system protein GspG C-terminal" evidence="3">
    <location>
        <begin position="317"/>
        <end position="383"/>
    </location>
</feature>
<dbReference type="AlphaFoldDB" id="A0A3D8P3Y0"/>
<organism evidence="4 5">
    <name type="scientific">Ammonifex thiophilus</name>
    <dbReference type="NCBI Taxonomy" id="444093"/>
    <lineage>
        <taxon>Bacteria</taxon>
        <taxon>Bacillati</taxon>
        <taxon>Bacillota</taxon>
        <taxon>Clostridia</taxon>
        <taxon>Thermoanaerobacterales</taxon>
        <taxon>Thermoanaerobacteraceae</taxon>
        <taxon>Ammonifex</taxon>
    </lineage>
</organism>
<dbReference type="Pfam" id="PF08334">
    <property type="entry name" value="T2SSG"/>
    <property type="match status" value="1"/>
</dbReference>
<feature type="region of interest" description="Disordered" evidence="1">
    <location>
        <begin position="222"/>
        <end position="241"/>
    </location>
</feature>
<comment type="caution">
    <text evidence="4">The sequence shown here is derived from an EMBL/GenBank/DDBJ whole genome shotgun (WGS) entry which is preliminary data.</text>
</comment>
<protein>
    <submittedName>
        <fullName evidence="4">Type II secretion system protein</fullName>
    </submittedName>
</protein>
<name>A0A3D8P3Y0_9THEO</name>
<sequence length="519" mass="58022">MPRGRPGLPRKLALNRERGGKVRRAGEAGMTLLEVIILITVLGMLAAMIVPFVGHLDRVRRTKATWETMEAVRTALLGPPNTYDASGRRLVRGYVGDMGDLPRLYKATWDATKERWDWSTSEEVYHGGDLSTPYLGQPRALWEKWLKLGEDEGRWRGPYLPYPKARYASAYKKETPPLMRTEGLLQDAWGRPLFFVKEKDSKGVYLLIISAGPDGKIVLPPSSSEPCDRSNPGQCYNPQAPENKDNLVLEIRPEEWYLANLTQEERETWKLLERVKAALIGPDDAYDPGGRRLVGGYCGDLGQWPQDDTGAVRPDFLWKDPGLANLKPGFAWRGPYLPEPRDGVLRDAWGKELQFEVVVDPNTSEEKLEIRSAGRDGEFGTGDDLVLEVPKRSWHLSSLTLKGKVVNGNPQSTDPEDTANVELFLHHHPISDRAAPASISYTVVEKVYLPPPDPNQPGKWVWKEALFEAVFTPPEGIACGERVAKAKKTGSTEEASARVFVSSQGTHYPFSDKLLFVVK</sequence>
<proteinExistence type="predicted"/>
<dbReference type="PROSITE" id="PS00409">
    <property type="entry name" value="PROKAR_NTER_METHYL"/>
    <property type="match status" value="1"/>
</dbReference>
<dbReference type="Gene3D" id="3.30.700.10">
    <property type="entry name" value="Glycoprotein, Type 4 Pilin"/>
    <property type="match status" value="1"/>
</dbReference>
<evidence type="ECO:0000313" key="4">
    <source>
        <dbReference type="EMBL" id="RDV82075.1"/>
    </source>
</evidence>
<dbReference type="OrthoDB" id="1787073at2"/>
<keyword evidence="2" id="KW-0812">Transmembrane</keyword>
<evidence type="ECO:0000259" key="3">
    <source>
        <dbReference type="Pfam" id="PF08334"/>
    </source>
</evidence>
<evidence type="ECO:0000256" key="1">
    <source>
        <dbReference type="SAM" id="MobiDB-lite"/>
    </source>
</evidence>
<reference evidence="4 5" key="1">
    <citation type="submission" date="2018-08" db="EMBL/GenBank/DDBJ databases">
        <title>Form III RuBisCO-mediated autotrophy in Thermodesulfobium bacteria.</title>
        <authorList>
            <person name="Toshchakov S.V."/>
            <person name="Kublanov I.V."/>
            <person name="Frolov E."/>
            <person name="Bonch-Osmolovskaya E.A."/>
            <person name="Tourova T.P."/>
            <person name="Chernych N.A."/>
            <person name="Lebedinsky A.V."/>
        </authorList>
    </citation>
    <scope>NUCLEOTIDE SEQUENCE [LARGE SCALE GENOMIC DNA]</scope>
    <source>
        <strain evidence="4 5">SR</strain>
    </source>
</reference>
<dbReference type="InterPro" id="IPR012902">
    <property type="entry name" value="N_methyl_site"/>
</dbReference>
<dbReference type="InterPro" id="IPR045584">
    <property type="entry name" value="Pilin-like"/>
</dbReference>
<evidence type="ECO:0000313" key="5">
    <source>
        <dbReference type="Proteomes" id="UP000256329"/>
    </source>
</evidence>
<dbReference type="InterPro" id="IPR013545">
    <property type="entry name" value="T2SS_protein-GspG_C"/>
</dbReference>